<evidence type="ECO:0000313" key="2">
    <source>
        <dbReference type="EMBL" id="RFU88521.1"/>
    </source>
</evidence>
<dbReference type="CDD" id="cd00093">
    <property type="entry name" value="HTH_XRE"/>
    <property type="match status" value="1"/>
</dbReference>
<dbReference type="InterPro" id="IPR001387">
    <property type="entry name" value="Cro/C1-type_HTH"/>
</dbReference>
<reference evidence="2 3" key="1">
    <citation type="submission" date="2018-08" db="EMBL/GenBank/DDBJ databases">
        <title>Isolation, diversity and antifungal activity of Actinobacteria from wheat.</title>
        <authorList>
            <person name="Han C."/>
        </authorList>
    </citation>
    <scope>NUCLEOTIDE SEQUENCE [LARGE SCALE GENOMIC DNA]</scope>
    <source>
        <strain evidence="2 3">NEAU-YY421</strain>
    </source>
</reference>
<dbReference type="RefSeq" id="WP_128553970.1">
    <property type="nucleotide sequence ID" value="NZ_QUAK01000009.1"/>
</dbReference>
<dbReference type="EMBL" id="QUAK01000009">
    <property type="protein sequence ID" value="RFU88521.1"/>
    <property type="molecule type" value="Genomic_DNA"/>
</dbReference>
<dbReference type="Gene3D" id="1.10.260.40">
    <property type="entry name" value="lambda repressor-like DNA-binding domains"/>
    <property type="match status" value="1"/>
</dbReference>
<protein>
    <submittedName>
        <fullName evidence="2">XRE family transcriptional regulator</fullName>
    </submittedName>
</protein>
<dbReference type="AlphaFoldDB" id="A0A372MC98"/>
<gene>
    <name evidence="2" type="ORF">DY218_01170</name>
</gene>
<keyword evidence="3" id="KW-1185">Reference proteome</keyword>
<evidence type="ECO:0000313" key="3">
    <source>
        <dbReference type="Proteomes" id="UP000263094"/>
    </source>
</evidence>
<dbReference type="Proteomes" id="UP000263094">
    <property type="component" value="Unassembled WGS sequence"/>
</dbReference>
<organism evidence="2 3">
    <name type="scientific">Streptomyces triticagri</name>
    <dbReference type="NCBI Taxonomy" id="2293568"/>
    <lineage>
        <taxon>Bacteria</taxon>
        <taxon>Bacillati</taxon>
        <taxon>Actinomycetota</taxon>
        <taxon>Actinomycetes</taxon>
        <taxon>Kitasatosporales</taxon>
        <taxon>Streptomycetaceae</taxon>
        <taxon>Streptomyces</taxon>
    </lineage>
</organism>
<dbReference type="SUPFAM" id="SSF47413">
    <property type="entry name" value="lambda repressor-like DNA-binding domains"/>
    <property type="match status" value="1"/>
</dbReference>
<dbReference type="SMART" id="SM00530">
    <property type="entry name" value="HTH_XRE"/>
    <property type="match status" value="1"/>
</dbReference>
<name>A0A372MC98_9ACTN</name>
<dbReference type="GO" id="GO:0003677">
    <property type="term" value="F:DNA binding"/>
    <property type="evidence" value="ECO:0007669"/>
    <property type="project" value="InterPro"/>
</dbReference>
<dbReference type="OrthoDB" id="8438314at2"/>
<dbReference type="InterPro" id="IPR010982">
    <property type="entry name" value="Lambda_DNA-bd_dom_sf"/>
</dbReference>
<comment type="caution">
    <text evidence="2">The sequence shown here is derived from an EMBL/GenBank/DDBJ whole genome shotgun (WGS) entry which is preliminary data.</text>
</comment>
<sequence length="250" mass="26342">MTITSLDSVRSGNERLRGAMIAANVTIDALAERVGIDPKSVERWISKNRTPHARHAEAAAKLLGADAFHLWPAMGERRRSVPVPQDEVVAAYATRATVPMDVWRHVLAGATVSLDLVLANLVFVAHVVGDLPELIADKAAAGVRVRIVIPEQATGRAGQIADTLGALAELPGVEIATHAGLMSDVLRADDDLLVSTPVDGLIPSLAPVLHLRRLGPAPLTGGYLSSLDHLVMSAEPYGSAPVTRLRAVGA</sequence>
<proteinExistence type="predicted"/>
<dbReference type="PROSITE" id="PS50943">
    <property type="entry name" value="HTH_CROC1"/>
    <property type="match status" value="1"/>
</dbReference>
<feature type="domain" description="HTH cro/C1-type" evidence="1">
    <location>
        <begin position="16"/>
        <end position="70"/>
    </location>
</feature>
<evidence type="ECO:0000259" key="1">
    <source>
        <dbReference type="PROSITE" id="PS50943"/>
    </source>
</evidence>
<accession>A0A372MC98</accession>